<dbReference type="InterPro" id="IPR001466">
    <property type="entry name" value="Beta-lactam-related"/>
</dbReference>
<dbReference type="InterPro" id="IPR012338">
    <property type="entry name" value="Beta-lactam/transpept-like"/>
</dbReference>
<evidence type="ECO:0000259" key="3">
    <source>
        <dbReference type="Pfam" id="PF00144"/>
    </source>
</evidence>
<dbReference type="Gene3D" id="3.40.710.10">
    <property type="entry name" value="DD-peptidase/beta-lactamase superfamily"/>
    <property type="match status" value="1"/>
</dbReference>
<proteinExistence type="inferred from homology"/>
<dbReference type="SUPFAM" id="SSF56601">
    <property type="entry name" value="beta-lactamase/transpeptidase-like"/>
    <property type="match status" value="1"/>
</dbReference>
<reference evidence="4" key="1">
    <citation type="submission" date="2023-03" db="EMBL/GenBank/DDBJ databases">
        <title>Complete genome of Cladonia borealis.</title>
        <authorList>
            <person name="Park H."/>
        </authorList>
    </citation>
    <scope>NUCLEOTIDE SEQUENCE</scope>
    <source>
        <strain evidence="4">ANT050790</strain>
    </source>
</reference>
<dbReference type="Pfam" id="PF00144">
    <property type="entry name" value="Beta-lactamase"/>
    <property type="match status" value="1"/>
</dbReference>
<evidence type="ECO:0000256" key="2">
    <source>
        <dbReference type="SAM" id="MobiDB-lite"/>
    </source>
</evidence>
<feature type="region of interest" description="Disordered" evidence="2">
    <location>
        <begin position="1"/>
        <end position="20"/>
    </location>
</feature>
<comment type="caution">
    <text evidence="4">The sequence shown here is derived from an EMBL/GenBank/DDBJ whole genome shotgun (WGS) entry which is preliminary data.</text>
</comment>
<dbReference type="PANTHER" id="PTHR46825">
    <property type="entry name" value="D-ALANYL-D-ALANINE-CARBOXYPEPTIDASE/ENDOPEPTIDASE AMPH"/>
    <property type="match status" value="1"/>
</dbReference>
<keyword evidence="5" id="KW-1185">Reference proteome</keyword>
<evidence type="ECO:0000313" key="5">
    <source>
        <dbReference type="Proteomes" id="UP001166286"/>
    </source>
</evidence>
<evidence type="ECO:0000256" key="1">
    <source>
        <dbReference type="ARBA" id="ARBA00038215"/>
    </source>
</evidence>
<gene>
    <name evidence="4" type="ORF">JMJ35_000765</name>
</gene>
<name>A0AA39V4W1_9LECA</name>
<dbReference type="Proteomes" id="UP001166286">
    <property type="component" value="Unassembled WGS sequence"/>
</dbReference>
<dbReference type="InterPro" id="IPR050491">
    <property type="entry name" value="AmpC-like"/>
</dbReference>
<protein>
    <recommendedName>
        <fullName evidence="3">Beta-lactamase-related domain-containing protein</fullName>
    </recommendedName>
</protein>
<accession>A0AA39V4W1</accession>
<evidence type="ECO:0000313" key="4">
    <source>
        <dbReference type="EMBL" id="KAK0516162.1"/>
    </source>
</evidence>
<dbReference type="PANTHER" id="PTHR46825:SF14">
    <property type="entry name" value="BETA-LACTAMASE-RELATED DOMAIN-CONTAINING PROTEIN"/>
    <property type="match status" value="1"/>
</dbReference>
<comment type="similarity">
    <text evidence="1">Belongs to the peptidase S12 family.</text>
</comment>
<feature type="domain" description="Beta-lactamase-related" evidence="3">
    <location>
        <begin position="39"/>
        <end position="390"/>
    </location>
</feature>
<dbReference type="EMBL" id="JAFEKC020000002">
    <property type="protein sequence ID" value="KAK0516162.1"/>
    <property type="molecule type" value="Genomic_DNA"/>
</dbReference>
<sequence length="548" mass="61659">MFKSTPGHKATAGPNPHNEMQQRFKNLSPTVNEILRISGTAGASVGILHSNEVIYTANFGYRDVDQKLPPTQDTIYYIASLSKFMTAAGIGQLVEEGELQWNDMVSAALPKFQHRKPQIRDHATLVDILSHRTGLAPKMHLWMGEHSRPQMTGHDFTKTTTYLETVSEFRSKFIYNNCLYGLAAQIIERISRQKFGEFIESNFFEPLGMHRTRIHGGTADLDNVAEPYMYNEGSPYLVRKPPIDSDSAMEGAAGVKSSVRDLLKYYKSLLDAREQQQNCGCTSTDDSPFKQVQELLTERVTMDDLPAHIGKTSYALGWAVVQLPAALGSLSGNGDLVEEMPWIGEGLSEKPTVLYHGGSRVGYLSYVLLLPETKSAIIVLVNTLANQDSADWIGQAFLEALLDVPSPHDFVQLANGARDTKTSLFPKMHRALAEGRKSGTFTRSLHCYQGQFENAVGTFILDVYVFEEELYLSLNGYRKEKHKLYYYDGDTLSFELGYLDCLKREIWPKTDKEYYLLEFLSNENGDIKGIKWRPDLTVPQGEDFARRT</sequence>
<dbReference type="AlphaFoldDB" id="A0AA39V4W1"/>
<organism evidence="4 5">
    <name type="scientific">Cladonia borealis</name>
    <dbReference type="NCBI Taxonomy" id="184061"/>
    <lineage>
        <taxon>Eukaryota</taxon>
        <taxon>Fungi</taxon>
        <taxon>Dikarya</taxon>
        <taxon>Ascomycota</taxon>
        <taxon>Pezizomycotina</taxon>
        <taxon>Lecanoromycetes</taxon>
        <taxon>OSLEUM clade</taxon>
        <taxon>Lecanoromycetidae</taxon>
        <taxon>Lecanorales</taxon>
        <taxon>Lecanorineae</taxon>
        <taxon>Cladoniaceae</taxon>
        <taxon>Cladonia</taxon>
    </lineage>
</organism>